<dbReference type="SUPFAM" id="SSF52540">
    <property type="entry name" value="P-loop containing nucleoside triphosphate hydrolases"/>
    <property type="match status" value="1"/>
</dbReference>
<organism evidence="4 5">
    <name type="scientific">Aureispira anguillae</name>
    <dbReference type="NCBI Taxonomy" id="2864201"/>
    <lineage>
        <taxon>Bacteria</taxon>
        <taxon>Pseudomonadati</taxon>
        <taxon>Bacteroidota</taxon>
        <taxon>Saprospiria</taxon>
        <taxon>Saprospirales</taxon>
        <taxon>Saprospiraceae</taxon>
        <taxon>Aureispira</taxon>
    </lineage>
</organism>
<keyword evidence="1" id="KW-0175">Coiled coil</keyword>
<evidence type="ECO:0000313" key="4">
    <source>
        <dbReference type="EMBL" id="BDS15262.1"/>
    </source>
</evidence>
<gene>
    <name evidence="4" type="ORF">AsAng_0060460</name>
</gene>
<dbReference type="KEGG" id="aup:AsAng_0060460"/>
<evidence type="ECO:0000313" key="5">
    <source>
        <dbReference type="Proteomes" id="UP001060919"/>
    </source>
</evidence>
<reference evidence="4" key="1">
    <citation type="submission" date="2022-09" db="EMBL/GenBank/DDBJ databases">
        <title>Aureispira anguillicida sp. nov., isolated from Leptocephalus of Japanese eel Anguilla japonica.</title>
        <authorList>
            <person name="Yuasa K."/>
            <person name="Mekata T."/>
            <person name="Ikunari K."/>
        </authorList>
    </citation>
    <scope>NUCLEOTIDE SEQUENCE</scope>
    <source>
        <strain evidence="4">EL160426</strain>
    </source>
</reference>
<dbReference type="Pfam" id="PF13087">
    <property type="entry name" value="AAA_12"/>
    <property type="match status" value="1"/>
</dbReference>
<protein>
    <submittedName>
        <fullName evidence="4">AAA domain-containing protein</fullName>
    </submittedName>
</protein>
<feature type="domain" description="DNA2/NAM7 helicase-like C-terminal" evidence="2">
    <location>
        <begin position="1391"/>
        <end position="1584"/>
    </location>
</feature>
<dbReference type="Pfam" id="PF18741">
    <property type="entry name" value="MTES_1575"/>
    <property type="match status" value="1"/>
</dbReference>
<evidence type="ECO:0000256" key="1">
    <source>
        <dbReference type="SAM" id="Coils"/>
    </source>
</evidence>
<feature type="domain" description="Restriction endonuclease type II-like" evidence="3">
    <location>
        <begin position="1655"/>
        <end position="1749"/>
    </location>
</feature>
<dbReference type="InterPro" id="IPR027417">
    <property type="entry name" value="P-loop_NTPase"/>
</dbReference>
<dbReference type="CDD" id="cd18808">
    <property type="entry name" value="SF1_C_Upf1"/>
    <property type="match status" value="1"/>
</dbReference>
<accession>A0A915YLS8</accession>
<dbReference type="PANTHER" id="PTHR10887">
    <property type="entry name" value="DNA2/NAM7 HELICASE FAMILY"/>
    <property type="match status" value="1"/>
</dbReference>
<evidence type="ECO:0000259" key="3">
    <source>
        <dbReference type="Pfam" id="PF18741"/>
    </source>
</evidence>
<dbReference type="InterPro" id="IPR045055">
    <property type="entry name" value="DNA2/NAM7-like"/>
</dbReference>
<sequence>MFDLRFLNNLKQKLTTGNRGSIYLNAQPGRYLSRLDLSDLNWLNPHFANTFFDVLTSNAAFRFPLTPDGRSLNDKDKIQLENVLRRLTVISIENNDHFSEQGVKTFGFGFPILLYKDKKDPNRVLKAPMFIWYLDIERNFKRANEWVLIRQDDFPVINNVVLAAYLRNHSEVQLQPIYDQLLEDAILDKDELTMLVMAQLQQLSPSISESLTQEFRASLDQPIAPLKQAQQVNALSLEEPQVLWSGVFGLFKSQKESIINDLDYFIDHIEQLQQQIAQQDSQKELMKHCFTAVDMDPSQQHLLHLLGQQNNLVIQGPPGTGKSQTLTGIIANVLSNQGNCLVVCEKKTALEVVQQNLVAIGLGELTVIIEDVYRDRQAVVNSVRERAQKQYPTYKTYPSYLRLLESAVAQVEQLQSFHAGQLDLLLEDKTWAELVDHFLKANEHYNKQLLEQELSLEGFEFTADELEQIIPIFEQAKKLLAPLGSLEQPLNQVHDQFFEITPVTQSKLEIQRSITTALRSTRKAQEIIHTTKTTYQEQLEQHYKQLYLKKLHLTDVLYLQSKTLLEKHVSLQNERCLAAQKAISQTIKAYNLALVQHFEELYTKKIEGIDQTAFLIKLDIYTTINEVLDTIKEAKEDIMAALYAYEKLLEEHFEAVYMQKMDLVDAMISTVETGLATSPFYFNKNKGIFRAILRGVGAKYKQLEQDKASVLKQFAQLQKLHKQHKYFKFTFMSTKDRPSFTFEMLLEQLESYRTATDHWHMEQHSIIQEEVRTLSSRSCLKAVPYKEEAQTINQHLSNFRTKILRSKLIPIEFKYTNLRLRDRFDQLEEIEVKVQKIKAGIDDFVQKNEENWQPSNYTPTDTSASYRVTFDALQAVHQQEQYFEYNFIKLGRPTVIQDYYSILEHLTDYRAQVEKWYPSCQPIIERYRADFKLKNLYPPLNFAPQAQQLVSTLDVFIKEYNSTQLLDLPFQLEATLFQEQLEEVKGLGASIENWSLNLEHFLVETNKNWIAHPIKEPLTTAIIEEKALQESYEQLIELHRQYDYFDVTFEVYNYSKELLHQKFIQHLVHYRNWTQQWYNNRAIVFANAVENLSTDCISPHVSLVHQIPTIEKELQQFQASFNQFKHFRSQFEFKNKQLTAQQQQLDALEKQIIVLQGQFENFESYYNFRLFWIKLSPAQQAAYKGLAKAQPKDWAAAFTSWYLHAFLLKNEHKIPDELSYTQCKDLLLSYTADLKKMLISHSLRYWRSKQSQEIERFHQEKAPIKLHSLYNKRGHVGGRRTPLRKIIATSPSLFTSFFPVLLVSPAVCSAILPLQPNLFDVVIFDEASQLRLEDTFCALMRGRYKVVSGDSQQMPPSDYFQSNTVLIHEQEEEEQQAALVNESIDFLTSTESLLEYALAEGAYKESFLEVHYRSKHPYLIDFSNAAFYGNRLTPMPHKEAYTPIQFFAVNGAYTNYTNLAEAEQIIDYIIKVAQPHRGKSCPSVGIATFNIHQRNLILELIQQRAVEQSKAGAQLQKLFMNGLFVKNLENIQGDERDILIISTTFGLREDGSFIQNFGPINRQKGYRLLNVIVTRAKQTLAVFTSIPAKYYENYRTEIMEKGNVGKAVFYAYLAYAKAVSQKEEATRKAILQLLYDHCLKKPVDDFLYQAHDNVFKERVIHFLEQQFPSRVLVNYPYAGFEIPLVVTDALGQPKWAIDFDTFHQHYSEEAYAWDLFREEHLSNFGFIYHRIWSKDWWQDENKAKEQLIQYFQ</sequence>
<proteinExistence type="predicted"/>
<keyword evidence="5" id="KW-1185">Reference proteome</keyword>
<dbReference type="InterPro" id="IPR049468">
    <property type="entry name" value="Restrct_endonuc-II-like_dom"/>
</dbReference>
<dbReference type="RefSeq" id="WP_264790430.1">
    <property type="nucleotide sequence ID" value="NZ_AP026867.1"/>
</dbReference>
<dbReference type="InterPro" id="IPR041679">
    <property type="entry name" value="DNA2/NAM7-like_C"/>
</dbReference>
<feature type="coiled-coil region" evidence="1">
    <location>
        <begin position="1131"/>
        <end position="1158"/>
    </location>
</feature>
<evidence type="ECO:0000259" key="2">
    <source>
        <dbReference type="Pfam" id="PF13087"/>
    </source>
</evidence>
<dbReference type="Gene3D" id="3.40.50.300">
    <property type="entry name" value="P-loop containing nucleotide triphosphate hydrolases"/>
    <property type="match status" value="3"/>
</dbReference>
<dbReference type="Proteomes" id="UP001060919">
    <property type="component" value="Chromosome"/>
</dbReference>
<name>A0A915YLS8_9BACT</name>
<dbReference type="PANTHER" id="PTHR10887:SF495">
    <property type="entry name" value="HELICASE SENATAXIN ISOFORM X1-RELATED"/>
    <property type="match status" value="1"/>
</dbReference>
<dbReference type="EMBL" id="AP026867">
    <property type="protein sequence ID" value="BDS15262.1"/>
    <property type="molecule type" value="Genomic_DNA"/>
</dbReference>
<dbReference type="InterPro" id="IPR047187">
    <property type="entry name" value="SF1_C_Upf1"/>
</dbReference>